<dbReference type="OrthoDB" id="2973014at2"/>
<evidence type="ECO:0000259" key="2">
    <source>
        <dbReference type="Pfam" id="PF13556"/>
    </source>
</evidence>
<dbReference type="InterPro" id="IPR012914">
    <property type="entry name" value="PucR_dom"/>
</dbReference>
<sequence length="545" mass="57779">METQGGITVQRALELPALRGGLPEVVAGGDRLNRTVRWVHAGEVPNIASLLKGGELLLTTGLGLGARPAEQRAFVHRLAERGIAALVVELGPRFTRLPASIVEAARTAGLPLIQLHREVPFVSVTEEVHTEIVNGHYALLQQAEEVYRQCTRALLEGGGIPQVLRILADFTANPVFLETADGQLLYAAGTGTGPAAADPLQVWEGLRGQRSAREAGPPSGSVLVDVPGGGHGAGAVRARLVLLAVSGPLLPVHRMAAERAAGVLAVVLMQARQEEELAARGRGDFLTDLAEGRITAEDAPAQAKVLGFRPGDGPLLPVVMRLAPELYPSGNWALLARAVLEELASVGVPVLLGVRPVEGRVPLLLGLRSESERTAVADRVAAALRAGLERAGMAGPARAGVHPPVVVVGVPGGWAAASAGLRHAAETAAAAQGLPDRPWYDARRLDIDLLLWRLRDHPDLAAFVDRAVGPLLEHDRTSRPALLPTLQTFLAHAGRKAETARELHLNRQTLYNRLARISELLGTDLDDPQTVLALSLALRARRHTL</sequence>
<dbReference type="InterPro" id="IPR051448">
    <property type="entry name" value="CdaR-like_regulators"/>
</dbReference>
<dbReference type="EMBL" id="FNHI01000032">
    <property type="protein sequence ID" value="SDN64937.1"/>
    <property type="molecule type" value="Genomic_DNA"/>
</dbReference>
<dbReference type="GeneID" id="40834000"/>
<protein>
    <submittedName>
        <fullName evidence="3">Purine catabolism regulatory protein</fullName>
    </submittedName>
</protein>
<dbReference type="RefSeq" id="WP_093661888.1">
    <property type="nucleotide sequence ID" value="NZ_FNHI01000032.1"/>
</dbReference>
<dbReference type="PANTHER" id="PTHR33744">
    <property type="entry name" value="CARBOHYDRATE DIACID REGULATOR"/>
    <property type="match status" value="1"/>
</dbReference>
<feature type="domain" description="Purine catabolism PurC-like" evidence="1">
    <location>
        <begin position="13"/>
        <end position="132"/>
    </location>
</feature>
<dbReference type="PANTHER" id="PTHR33744:SF1">
    <property type="entry name" value="DNA-BINDING TRANSCRIPTIONAL ACTIVATOR ADER"/>
    <property type="match status" value="1"/>
</dbReference>
<dbReference type="AlphaFoldDB" id="A0A1H0D450"/>
<dbReference type="Pfam" id="PF13556">
    <property type="entry name" value="HTH_30"/>
    <property type="match status" value="1"/>
</dbReference>
<dbReference type="Pfam" id="PF07905">
    <property type="entry name" value="PucR"/>
    <property type="match status" value="1"/>
</dbReference>
<name>A0A1H0D450_9ACTN</name>
<proteinExistence type="predicted"/>
<gene>
    <name evidence="3" type="ORF">SAMN05444921_13216</name>
</gene>
<keyword evidence="4" id="KW-1185">Reference proteome</keyword>
<accession>A0A1H0D450</accession>
<evidence type="ECO:0000313" key="3">
    <source>
        <dbReference type="EMBL" id="SDN64937.1"/>
    </source>
</evidence>
<dbReference type="STRING" id="1196353.SAMN05444921_13216"/>
<evidence type="ECO:0000313" key="4">
    <source>
        <dbReference type="Proteomes" id="UP000199063"/>
    </source>
</evidence>
<feature type="domain" description="PucR C-terminal helix-turn-helix" evidence="2">
    <location>
        <begin position="482"/>
        <end position="540"/>
    </location>
</feature>
<dbReference type="Gene3D" id="1.10.10.2840">
    <property type="entry name" value="PucR C-terminal helix-turn-helix domain"/>
    <property type="match status" value="1"/>
</dbReference>
<dbReference type="InterPro" id="IPR042070">
    <property type="entry name" value="PucR_C-HTH_sf"/>
</dbReference>
<dbReference type="Proteomes" id="UP000199063">
    <property type="component" value="Unassembled WGS sequence"/>
</dbReference>
<evidence type="ECO:0000259" key="1">
    <source>
        <dbReference type="Pfam" id="PF07905"/>
    </source>
</evidence>
<organism evidence="3 4">
    <name type="scientific">Streptomyces wuyuanensis</name>
    <dbReference type="NCBI Taxonomy" id="1196353"/>
    <lineage>
        <taxon>Bacteria</taxon>
        <taxon>Bacillati</taxon>
        <taxon>Actinomycetota</taxon>
        <taxon>Actinomycetes</taxon>
        <taxon>Kitasatosporales</taxon>
        <taxon>Streptomycetaceae</taxon>
        <taxon>Streptomyces</taxon>
    </lineage>
</organism>
<dbReference type="InterPro" id="IPR025736">
    <property type="entry name" value="PucR_C-HTH_dom"/>
</dbReference>
<reference evidence="4" key="1">
    <citation type="submission" date="2016-10" db="EMBL/GenBank/DDBJ databases">
        <authorList>
            <person name="Varghese N."/>
            <person name="Submissions S."/>
        </authorList>
    </citation>
    <scope>NUCLEOTIDE SEQUENCE [LARGE SCALE GENOMIC DNA]</scope>
    <source>
        <strain evidence="4">CGMCC 4.7042</strain>
    </source>
</reference>